<evidence type="ECO:0000313" key="1">
    <source>
        <dbReference type="EMBL" id="KAI3789965.1"/>
    </source>
</evidence>
<gene>
    <name evidence="1" type="ORF">L2E82_02773</name>
</gene>
<name>A0ACB9H472_CICIN</name>
<dbReference type="Proteomes" id="UP001055811">
    <property type="component" value="Linkage Group LG01"/>
</dbReference>
<reference evidence="1 2" key="2">
    <citation type="journal article" date="2022" name="Mol. Ecol. Resour.">
        <title>The genomes of chicory, endive, great burdock and yacon provide insights into Asteraceae paleo-polyploidization history and plant inulin production.</title>
        <authorList>
            <person name="Fan W."/>
            <person name="Wang S."/>
            <person name="Wang H."/>
            <person name="Wang A."/>
            <person name="Jiang F."/>
            <person name="Liu H."/>
            <person name="Zhao H."/>
            <person name="Xu D."/>
            <person name="Zhang Y."/>
        </authorList>
    </citation>
    <scope>NUCLEOTIDE SEQUENCE [LARGE SCALE GENOMIC DNA]</scope>
    <source>
        <strain evidence="2">cv. Punajuju</strain>
        <tissue evidence="1">Leaves</tissue>
    </source>
</reference>
<sequence length="136" mass="15336">MRREEGIKRERETNWDERCANHREETSHSHHLCWLMSCGKISASPFEHRRIGGSRRRDKTGPPSPEETGGLQSSETKETLERSVVVGFRGWVGLCGPELLVSPEKEKASRCVVSSGLMNTAGLDRSSKLEVVHVFY</sequence>
<accession>A0ACB9H472</accession>
<dbReference type="EMBL" id="CM042009">
    <property type="protein sequence ID" value="KAI3789965.1"/>
    <property type="molecule type" value="Genomic_DNA"/>
</dbReference>
<evidence type="ECO:0000313" key="2">
    <source>
        <dbReference type="Proteomes" id="UP001055811"/>
    </source>
</evidence>
<keyword evidence="2" id="KW-1185">Reference proteome</keyword>
<organism evidence="1 2">
    <name type="scientific">Cichorium intybus</name>
    <name type="common">Chicory</name>
    <dbReference type="NCBI Taxonomy" id="13427"/>
    <lineage>
        <taxon>Eukaryota</taxon>
        <taxon>Viridiplantae</taxon>
        <taxon>Streptophyta</taxon>
        <taxon>Embryophyta</taxon>
        <taxon>Tracheophyta</taxon>
        <taxon>Spermatophyta</taxon>
        <taxon>Magnoliopsida</taxon>
        <taxon>eudicotyledons</taxon>
        <taxon>Gunneridae</taxon>
        <taxon>Pentapetalae</taxon>
        <taxon>asterids</taxon>
        <taxon>campanulids</taxon>
        <taxon>Asterales</taxon>
        <taxon>Asteraceae</taxon>
        <taxon>Cichorioideae</taxon>
        <taxon>Cichorieae</taxon>
        <taxon>Cichoriinae</taxon>
        <taxon>Cichorium</taxon>
    </lineage>
</organism>
<comment type="caution">
    <text evidence="1">The sequence shown here is derived from an EMBL/GenBank/DDBJ whole genome shotgun (WGS) entry which is preliminary data.</text>
</comment>
<protein>
    <submittedName>
        <fullName evidence="1">Uncharacterized protein</fullName>
    </submittedName>
</protein>
<reference evidence="2" key="1">
    <citation type="journal article" date="2022" name="Mol. Ecol. Resour.">
        <title>The genomes of chicory, endive, great burdock and yacon provide insights into Asteraceae palaeo-polyploidization history and plant inulin production.</title>
        <authorList>
            <person name="Fan W."/>
            <person name="Wang S."/>
            <person name="Wang H."/>
            <person name="Wang A."/>
            <person name="Jiang F."/>
            <person name="Liu H."/>
            <person name="Zhao H."/>
            <person name="Xu D."/>
            <person name="Zhang Y."/>
        </authorList>
    </citation>
    <scope>NUCLEOTIDE SEQUENCE [LARGE SCALE GENOMIC DNA]</scope>
    <source>
        <strain evidence="2">cv. Punajuju</strain>
    </source>
</reference>
<proteinExistence type="predicted"/>